<dbReference type="AlphaFoldDB" id="A0A4P9XRJ4"/>
<reference evidence="13" key="2">
    <citation type="submission" date="2018-07" db="EMBL/GenBank/DDBJ databases">
        <title>Leveraging single-cell genomics to expand the Fungal Tree of Life.</title>
        <authorList>
            <consortium name="DOE Joint Genome Institute"/>
            <person name="Ahrendt S.R."/>
            <person name="Quandt C.A."/>
            <person name="Ciobanu D."/>
            <person name="Clum A."/>
            <person name="Salamov A."/>
            <person name="Andreopoulos B."/>
            <person name="Cheng J.-F."/>
            <person name="Woyke T."/>
            <person name="Pelin A."/>
            <person name="Henrissat B."/>
            <person name="Reynolds N."/>
            <person name="Benny G.L."/>
            <person name="Smith M.E."/>
            <person name="James T.Y."/>
            <person name="Grigoriev I.V."/>
        </authorList>
    </citation>
    <scope>NUCLEOTIDE SEQUENCE</scope>
    <source>
        <strain evidence="13">RSA 1356</strain>
    </source>
</reference>
<accession>A0A4P9XRJ4</accession>
<keyword evidence="5" id="KW-0210">Decarboxylase</keyword>
<protein>
    <recommendedName>
        <fullName evidence="3">phosphatidylserine decarboxylase</fullName>
        <ecNumber evidence="3">4.1.1.65</ecNumber>
    </recommendedName>
</protein>
<evidence type="ECO:0000313" key="14">
    <source>
        <dbReference type="Proteomes" id="UP000271241"/>
    </source>
</evidence>
<dbReference type="EMBL" id="KZ992634">
    <property type="protein sequence ID" value="RKP08131.1"/>
    <property type="molecule type" value="Genomic_DNA"/>
</dbReference>
<sequence>TGIRQYESMPLYVRLGIHLLYVGPWKAKLLETGILDAILEKETIRQGRYFDQPDSVKQIPSFIQTYQISLSEALLPKVEDYHTFNEFFYRRLQPEARPIASADDPVGLPTVCDSRLIVFPNVTAATKLWIKGANFSVEHLLQDKTMAAKFADGPIAIFRLAPQDYHRFHAPLAAICTFGKRIPGKYYTVNPLAINERIDVLTENARTVHAFTAKLTPDDAPFEFALVPVGAMMVGSILLTGATPGTKLDKGDELGYFAFGGSTVVAVFPPGSRVQFDADLLANSKLGVETLVRMGERIAVVQ</sequence>
<evidence type="ECO:0000256" key="10">
    <source>
        <dbReference type="ARBA" id="ARBA00023317"/>
    </source>
</evidence>
<keyword evidence="9" id="KW-1208">Phospholipid metabolism</keyword>
<dbReference type="EMBL" id="KZ992848">
    <property type="protein sequence ID" value="RKP06624.1"/>
    <property type="molecule type" value="Genomic_DNA"/>
</dbReference>
<evidence type="ECO:0000256" key="9">
    <source>
        <dbReference type="ARBA" id="ARBA00023264"/>
    </source>
</evidence>
<dbReference type="STRING" id="78915.A0A4P9XRJ4"/>
<keyword evidence="10" id="KW-0670">Pyruvate</keyword>
<evidence type="ECO:0000256" key="6">
    <source>
        <dbReference type="ARBA" id="ARBA00023098"/>
    </source>
</evidence>
<reference evidence="14" key="1">
    <citation type="journal article" date="2018" name="Nat. Microbiol.">
        <title>Leveraging single-cell genomics to expand the fungal tree of life.</title>
        <authorList>
            <person name="Ahrendt S.R."/>
            <person name="Quandt C.A."/>
            <person name="Ciobanu D."/>
            <person name="Clum A."/>
            <person name="Salamov A."/>
            <person name="Andreopoulos B."/>
            <person name="Cheng J.F."/>
            <person name="Woyke T."/>
            <person name="Pelin A."/>
            <person name="Henrissat B."/>
            <person name="Reynolds N.K."/>
            <person name="Benny G.L."/>
            <person name="Smith M.E."/>
            <person name="James T.Y."/>
            <person name="Grigoriev I.V."/>
        </authorList>
    </citation>
    <scope>NUCLEOTIDE SEQUENCE [LARGE SCALE GENOMIC DNA]</scope>
    <source>
        <strain evidence="14">RSA 1356</strain>
    </source>
</reference>
<gene>
    <name evidence="13" type="ORF">THASP1DRAFT_16060</name>
    <name evidence="12" type="ORF">THASP1DRAFT_18231</name>
</gene>
<evidence type="ECO:0000256" key="5">
    <source>
        <dbReference type="ARBA" id="ARBA00022793"/>
    </source>
</evidence>
<keyword evidence="8" id="KW-0456">Lyase</keyword>
<name>A0A4P9XRJ4_9FUNG</name>
<evidence type="ECO:0000313" key="12">
    <source>
        <dbReference type="EMBL" id="RKP06624.1"/>
    </source>
</evidence>
<keyword evidence="4" id="KW-0444">Lipid biosynthesis</keyword>
<evidence type="ECO:0000256" key="4">
    <source>
        <dbReference type="ARBA" id="ARBA00022516"/>
    </source>
</evidence>
<dbReference type="OrthoDB" id="5973539at2759"/>
<evidence type="ECO:0000256" key="11">
    <source>
        <dbReference type="ARBA" id="ARBA00024326"/>
    </source>
</evidence>
<keyword evidence="7" id="KW-0594">Phospholipid biosynthesis</keyword>
<dbReference type="GO" id="GO:0004609">
    <property type="term" value="F:phosphatidylserine decarboxylase activity"/>
    <property type="evidence" value="ECO:0007669"/>
    <property type="project" value="UniProtKB-EC"/>
</dbReference>
<dbReference type="Pfam" id="PF02666">
    <property type="entry name" value="PS_Dcarbxylase"/>
    <property type="match status" value="1"/>
</dbReference>
<dbReference type="EC" id="4.1.1.65" evidence="3"/>
<keyword evidence="14" id="KW-1185">Reference proteome</keyword>
<organism evidence="13 14">
    <name type="scientific">Thamnocephalis sphaerospora</name>
    <dbReference type="NCBI Taxonomy" id="78915"/>
    <lineage>
        <taxon>Eukaryota</taxon>
        <taxon>Fungi</taxon>
        <taxon>Fungi incertae sedis</taxon>
        <taxon>Zoopagomycota</taxon>
        <taxon>Zoopagomycotina</taxon>
        <taxon>Zoopagomycetes</taxon>
        <taxon>Zoopagales</taxon>
        <taxon>Sigmoideomycetaceae</taxon>
        <taxon>Thamnocephalis</taxon>
    </lineage>
</organism>
<dbReference type="NCBIfam" id="TIGR00163">
    <property type="entry name" value="PS_decarb"/>
    <property type="match status" value="1"/>
</dbReference>
<proteinExistence type="predicted"/>
<dbReference type="PANTHER" id="PTHR10067">
    <property type="entry name" value="PHOSPHATIDYLSERINE DECARBOXYLASE"/>
    <property type="match status" value="1"/>
</dbReference>
<dbReference type="InterPro" id="IPR003817">
    <property type="entry name" value="PS_Dcarbxylase"/>
</dbReference>
<evidence type="ECO:0000256" key="7">
    <source>
        <dbReference type="ARBA" id="ARBA00023209"/>
    </source>
</evidence>
<dbReference type="UniPathway" id="UPA00558"/>
<comment type="pathway">
    <text evidence="11">Phospholipid metabolism; phosphatidylethanolamine biosynthesis.</text>
</comment>
<comment type="cofactor">
    <cofactor evidence="1">
        <name>pyruvate</name>
        <dbReference type="ChEBI" id="CHEBI:15361"/>
    </cofactor>
</comment>
<comment type="pathway">
    <text evidence="2">Lipid metabolism.</text>
</comment>
<dbReference type="PANTHER" id="PTHR10067:SF17">
    <property type="entry name" value="PHOSPHATIDYLSERINE DECARBOXYLASE PROENZYME 2"/>
    <property type="match status" value="1"/>
</dbReference>
<evidence type="ECO:0000256" key="8">
    <source>
        <dbReference type="ARBA" id="ARBA00023239"/>
    </source>
</evidence>
<dbReference type="GO" id="GO:0006646">
    <property type="term" value="P:phosphatidylethanolamine biosynthetic process"/>
    <property type="evidence" value="ECO:0007669"/>
    <property type="project" value="UniProtKB-UniPathway"/>
</dbReference>
<evidence type="ECO:0000313" key="13">
    <source>
        <dbReference type="EMBL" id="RKP08131.1"/>
    </source>
</evidence>
<keyword evidence="6" id="KW-0443">Lipid metabolism</keyword>
<evidence type="ECO:0000256" key="1">
    <source>
        <dbReference type="ARBA" id="ARBA00001928"/>
    </source>
</evidence>
<feature type="non-terminal residue" evidence="13">
    <location>
        <position position="1"/>
    </location>
</feature>
<evidence type="ECO:0000256" key="3">
    <source>
        <dbReference type="ARBA" id="ARBA00012243"/>
    </source>
</evidence>
<dbReference type="Proteomes" id="UP000271241">
    <property type="component" value="Unassembled WGS sequence"/>
</dbReference>
<evidence type="ECO:0000256" key="2">
    <source>
        <dbReference type="ARBA" id="ARBA00005189"/>
    </source>
</evidence>
<dbReference type="InterPro" id="IPR033177">
    <property type="entry name" value="PSD-B"/>
</dbReference>